<organism evidence="2 3">
    <name type="scientific">Pseudomonas monteilii</name>
    <dbReference type="NCBI Taxonomy" id="76759"/>
    <lineage>
        <taxon>Bacteria</taxon>
        <taxon>Pseudomonadati</taxon>
        <taxon>Pseudomonadota</taxon>
        <taxon>Gammaproteobacteria</taxon>
        <taxon>Pseudomonadales</taxon>
        <taxon>Pseudomonadaceae</taxon>
        <taxon>Pseudomonas</taxon>
    </lineage>
</organism>
<accession>A0AAP7FN12</accession>
<evidence type="ECO:0000313" key="3">
    <source>
        <dbReference type="Proteomes" id="UP000077242"/>
    </source>
</evidence>
<protein>
    <recommendedName>
        <fullName evidence="4">Prophage PSSB64-01</fullName>
    </recommendedName>
</protein>
<comment type="caution">
    <text evidence="2">The sequence shown here is derived from an EMBL/GenBank/DDBJ whole genome shotgun (WGS) entry which is preliminary data.</text>
</comment>
<name>A0AAP7FN12_9PSED</name>
<dbReference type="Proteomes" id="UP000077242">
    <property type="component" value="Unassembled WGS sequence"/>
</dbReference>
<evidence type="ECO:0000256" key="1">
    <source>
        <dbReference type="SAM" id="Coils"/>
    </source>
</evidence>
<proteinExistence type="predicted"/>
<sequence length="306" mass="32311">MTWSPVTMRWPSETTSWLADLDAAKSLATSELASTGERITALKDLVSTAPSLVGEMAAAAVAADRSALADALGEVPACLVVTPFQSGVGQGRGLQRYLSAPNLVRHLGAKLEDSSDQSRPGGEQYALVVLFLGTRYDRFASTLGRFNAVLPLPELKRAQNRAGRLFELETSKWELPSAGTLPRWGGLPLERSTITRAASQAMAGQLAALESFAASSPMADLQAMAARKAERAAAQAQQLDDLKAQFDGATAETTISARLIGPGNAAELRRQLLTGDAPGHEWPLSAGVMLVGSLKGLSFVRELVGL</sequence>
<feature type="coiled-coil region" evidence="1">
    <location>
        <begin position="225"/>
        <end position="252"/>
    </location>
</feature>
<keyword evidence="1" id="KW-0175">Coiled coil</keyword>
<evidence type="ECO:0000313" key="2">
    <source>
        <dbReference type="EMBL" id="OAH52431.1"/>
    </source>
</evidence>
<dbReference type="RefSeq" id="WP_063977347.1">
    <property type="nucleotide sequence ID" value="NZ_LSTU01000023.1"/>
</dbReference>
<reference evidence="3" key="1">
    <citation type="submission" date="2016-02" db="EMBL/GenBank/DDBJ databases">
        <title>Dietzia cinnamea strain CD11_5 genome sequencing and assembly.</title>
        <authorList>
            <person name="Kaur G."/>
            <person name="Nair G.R."/>
            <person name="Mayilraj S."/>
        </authorList>
    </citation>
    <scope>NUCLEOTIDE SEQUENCE [LARGE SCALE GENOMIC DNA]</scope>
    <source>
        <strain evidence="3">CD10_2</strain>
    </source>
</reference>
<gene>
    <name evidence="2" type="ORF">AYJ70_07685</name>
</gene>
<evidence type="ECO:0008006" key="4">
    <source>
        <dbReference type="Google" id="ProtNLM"/>
    </source>
</evidence>
<dbReference type="EMBL" id="LSTU01000023">
    <property type="protein sequence ID" value="OAH52431.1"/>
    <property type="molecule type" value="Genomic_DNA"/>
</dbReference>
<dbReference type="AlphaFoldDB" id="A0AAP7FN12"/>